<comment type="caution">
    <text evidence="12">The sequence shown here is derived from an EMBL/GenBank/DDBJ whole genome shotgun (WGS) entry which is preliminary data.</text>
</comment>
<evidence type="ECO:0000313" key="13">
    <source>
        <dbReference type="Proteomes" id="UP000615989"/>
    </source>
</evidence>
<organism evidence="12 13">
    <name type="scientific">Aromatoleum anaerobium</name>
    <dbReference type="NCBI Taxonomy" id="182180"/>
    <lineage>
        <taxon>Bacteria</taxon>
        <taxon>Pseudomonadati</taxon>
        <taxon>Pseudomonadota</taxon>
        <taxon>Betaproteobacteria</taxon>
        <taxon>Rhodocyclales</taxon>
        <taxon>Rhodocyclaceae</taxon>
        <taxon>Aromatoleum</taxon>
    </lineage>
</organism>
<protein>
    <recommendedName>
        <fullName evidence="4 9">3-deoxy-D-manno-octulosonic acid transferase</fullName>
        <shortName evidence="9">Kdo transferase</shortName>
        <ecNumber evidence="3 9">2.4.99.12</ecNumber>
    </recommendedName>
    <alternativeName>
        <fullName evidence="7 9">Lipid IV(A) 3-deoxy-D-manno-octulosonic acid transferase</fullName>
    </alternativeName>
</protein>
<evidence type="ECO:0000256" key="5">
    <source>
        <dbReference type="ARBA" id="ARBA00022519"/>
    </source>
</evidence>
<dbReference type="Pfam" id="PF04413">
    <property type="entry name" value="Glycos_transf_N"/>
    <property type="match status" value="1"/>
</dbReference>
<comment type="subcellular location">
    <subcellularLocation>
        <location evidence="1">Cell envelope</location>
    </subcellularLocation>
    <subcellularLocation>
        <location evidence="9">Cell membrane</location>
    </subcellularLocation>
</comment>
<evidence type="ECO:0000256" key="6">
    <source>
        <dbReference type="ARBA" id="ARBA00022679"/>
    </source>
</evidence>
<sequence>MLARLLYTLLWIFALPVVLLRLLWRARRQPEYLRHVGERFGRYRVAAPAPVFWIHAVSVGETRAAEPLVRALLARWPDRSVVLTHMTPTGRATSKALFGDDPRVLRVYLPYDLGFLSTRFLRRFRPQVGLIMETELWPNLLAACRRRQVPVLLANARLSERSAARYARWPALTGLTLGALSAIAAQTDADARRLAALGGGRVAVTGNIKFDIAPPEPLLRLGDTFRARFGGRPVILAASTREGEEGPILDAFAARAPDDALLALVPRHPERFDEVAGLVRARGLSLQRRSDDTPVGPNTRVWLGDSMGEMFAYYAAADVALLGGSWLAFGGQNLIEACAVGTPVVLGPHTFNFALVADQAVEAGAALRADDPGAGMAAAVALLRDPSRRKAIGAAGRGFASTHRGATERTMTIVEELVGSGKTSPACRWADGDD</sequence>
<feature type="domain" description="3-deoxy-D-manno-octulosonic-acid transferase N-terminal" evidence="11">
    <location>
        <begin position="35"/>
        <end position="212"/>
    </location>
</feature>
<dbReference type="EMBL" id="WTVG01000027">
    <property type="protein sequence ID" value="NMG25223.1"/>
    <property type="molecule type" value="Genomic_DNA"/>
</dbReference>
<gene>
    <name evidence="12" type="ORF">GO606_10890</name>
</gene>
<dbReference type="Pfam" id="PF00534">
    <property type="entry name" value="Glycos_transf_1"/>
    <property type="match status" value="1"/>
</dbReference>
<keyword evidence="13" id="KW-1185">Reference proteome</keyword>
<accession>A0ABX1PMT1</accession>
<dbReference type="InterPro" id="IPR001296">
    <property type="entry name" value="Glyco_trans_1"/>
</dbReference>
<evidence type="ECO:0000259" key="10">
    <source>
        <dbReference type="Pfam" id="PF00534"/>
    </source>
</evidence>
<dbReference type="Proteomes" id="UP000615989">
    <property type="component" value="Unassembled WGS sequence"/>
</dbReference>
<evidence type="ECO:0000256" key="3">
    <source>
        <dbReference type="ARBA" id="ARBA00012621"/>
    </source>
</evidence>
<keyword evidence="6 9" id="KW-0808">Transferase</keyword>
<comment type="pathway">
    <text evidence="2 9">Bacterial outer membrane biogenesis; LPS core biosynthesis.</text>
</comment>
<keyword evidence="5" id="KW-0997">Cell inner membrane</keyword>
<evidence type="ECO:0000256" key="4">
    <source>
        <dbReference type="ARBA" id="ARBA00019077"/>
    </source>
</evidence>
<evidence type="ECO:0000256" key="9">
    <source>
        <dbReference type="RuleBase" id="RU365103"/>
    </source>
</evidence>
<keyword evidence="9" id="KW-1003">Cell membrane</keyword>
<evidence type="ECO:0000313" key="12">
    <source>
        <dbReference type="EMBL" id="NMG25223.1"/>
    </source>
</evidence>
<evidence type="ECO:0000256" key="7">
    <source>
        <dbReference type="ARBA" id="ARBA00031445"/>
    </source>
</evidence>
<dbReference type="NCBIfam" id="NF004386">
    <property type="entry name" value="PRK05749.1-2"/>
    <property type="match status" value="1"/>
</dbReference>
<evidence type="ECO:0000259" key="11">
    <source>
        <dbReference type="Pfam" id="PF04413"/>
    </source>
</evidence>
<proteinExistence type="inferred from homology"/>
<evidence type="ECO:0000256" key="8">
    <source>
        <dbReference type="ARBA" id="ARBA00049183"/>
    </source>
</evidence>
<comment type="function">
    <text evidence="9">Involved in lipopolysaccharide (LPS) biosynthesis. Catalyzes the transfer of 3-deoxy-D-manno-octulosonate (Kdo) residue(s) from CMP-Kdo to lipid IV(A), the tetraacyldisaccharide-1,4'-bisphosphate precursor of lipid A.</text>
</comment>
<dbReference type="InterPro" id="IPR038107">
    <property type="entry name" value="Glycos_transf_N_sf"/>
</dbReference>
<comment type="similarity">
    <text evidence="9">Belongs to the glycosyltransferase group 1 family.</text>
</comment>
<dbReference type="EC" id="2.4.99.12" evidence="3 9"/>
<evidence type="ECO:0000256" key="1">
    <source>
        <dbReference type="ARBA" id="ARBA00004196"/>
    </source>
</evidence>
<dbReference type="GO" id="GO:0016740">
    <property type="term" value="F:transferase activity"/>
    <property type="evidence" value="ECO:0007669"/>
    <property type="project" value="UniProtKB-KW"/>
</dbReference>
<feature type="domain" description="Glycosyl transferase family 1" evidence="10">
    <location>
        <begin position="285"/>
        <end position="397"/>
    </location>
</feature>
<dbReference type="Gene3D" id="3.40.50.2000">
    <property type="entry name" value="Glycogen Phosphorylase B"/>
    <property type="match status" value="1"/>
</dbReference>
<keyword evidence="9" id="KW-1133">Transmembrane helix</keyword>
<keyword evidence="9" id="KW-0472">Membrane</keyword>
<dbReference type="InterPro" id="IPR007507">
    <property type="entry name" value="Glycos_transf_N"/>
</dbReference>
<keyword evidence="9" id="KW-0812">Transmembrane</keyword>
<dbReference type="Gene3D" id="3.40.50.11720">
    <property type="entry name" value="3-Deoxy-D-manno-octulosonic-acid transferase, N-terminal domain"/>
    <property type="match status" value="1"/>
</dbReference>
<dbReference type="InterPro" id="IPR039901">
    <property type="entry name" value="Kdotransferase"/>
</dbReference>
<dbReference type="PANTHER" id="PTHR42755:SF1">
    <property type="entry name" value="3-DEOXY-D-MANNO-OCTULOSONIC ACID TRANSFERASE, MITOCHONDRIAL-RELATED"/>
    <property type="match status" value="1"/>
</dbReference>
<comment type="catalytic activity">
    <reaction evidence="8 9">
        <text>lipid IVA (E. coli) + CMP-3-deoxy-beta-D-manno-octulosonate = alpha-Kdo-(2-&gt;6)-lipid IVA (E. coli) + CMP + H(+)</text>
        <dbReference type="Rhea" id="RHEA:28066"/>
        <dbReference type="ChEBI" id="CHEBI:15378"/>
        <dbReference type="ChEBI" id="CHEBI:58603"/>
        <dbReference type="ChEBI" id="CHEBI:60364"/>
        <dbReference type="ChEBI" id="CHEBI:60377"/>
        <dbReference type="ChEBI" id="CHEBI:85987"/>
        <dbReference type="EC" id="2.4.99.12"/>
    </reaction>
</comment>
<reference evidence="12" key="1">
    <citation type="submission" date="2019-12" db="EMBL/GenBank/DDBJ databases">
        <title>Comparative genomics gives insights into the taxonomy of the Azoarcus-Aromatoleum group and reveals separate origins of nif in the plant-associated Azoarcus and non-plant-associated Aromatoleum sub-groups.</title>
        <authorList>
            <person name="Lafos M."/>
            <person name="Maluk M."/>
            <person name="Batista M."/>
            <person name="Junghare M."/>
            <person name="Carmona M."/>
            <person name="Faoro H."/>
            <person name="Cruz L.M."/>
            <person name="Battistoni F."/>
            <person name="De Souza E."/>
            <person name="Pedrosa F."/>
            <person name="Chen W.-M."/>
            <person name="Poole P.S."/>
            <person name="Dixon R.A."/>
            <person name="James E.K."/>
        </authorList>
    </citation>
    <scope>NUCLEOTIDE SEQUENCE</scope>
    <source>
        <strain evidence="12">LuFRes1</strain>
    </source>
</reference>
<dbReference type="SUPFAM" id="SSF53756">
    <property type="entry name" value="UDP-Glycosyltransferase/glycogen phosphorylase"/>
    <property type="match status" value="1"/>
</dbReference>
<dbReference type="PANTHER" id="PTHR42755">
    <property type="entry name" value="3-DEOXY-MANNO-OCTULOSONATE CYTIDYLYLTRANSFERASE"/>
    <property type="match status" value="1"/>
</dbReference>
<dbReference type="RefSeq" id="WP_169118590.1">
    <property type="nucleotide sequence ID" value="NZ_WTVG02000040.1"/>
</dbReference>
<feature type="transmembrane region" description="Helical" evidence="9">
    <location>
        <begin position="6"/>
        <end position="24"/>
    </location>
</feature>
<name>A0ABX1PMT1_9RHOO</name>
<evidence type="ECO:0000256" key="2">
    <source>
        <dbReference type="ARBA" id="ARBA00004713"/>
    </source>
</evidence>
<keyword evidence="9" id="KW-0448">Lipopolysaccharide biosynthesis</keyword>